<reference evidence="3" key="1">
    <citation type="journal article" date="2019" name="Int. J. Syst. Evol. Microbiol.">
        <title>The Global Catalogue of Microorganisms (GCM) 10K type strain sequencing project: providing services to taxonomists for standard genome sequencing and annotation.</title>
        <authorList>
            <consortium name="The Broad Institute Genomics Platform"/>
            <consortium name="The Broad Institute Genome Sequencing Center for Infectious Disease"/>
            <person name="Wu L."/>
            <person name="Ma J."/>
        </authorList>
    </citation>
    <scope>NUCLEOTIDE SEQUENCE [LARGE SCALE GENOMIC DNA]</scope>
    <source>
        <strain evidence="3">JCM 17939</strain>
    </source>
</reference>
<evidence type="ECO:0008006" key="4">
    <source>
        <dbReference type="Google" id="ProtNLM"/>
    </source>
</evidence>
<accession>A0ABP8UJA4</accession>
<proteinExistence type="predicted"/>
<dbReference type="EMBL" id="BAABHK010000008">
    <property type="protein sequence ID" value="GAA4630405.1"/>
    <property type="molecule type" value="Genomic_DNA"/>
</dbReference>
<comment type="caution">
    <text evidence="2">The sequence shown here is derived from an EMBL/GenBank/DDBJ whole genome shotgun (WGS) entry which is preliminary data.</text>
</comment>
<dbReference type="Gene3D" id="2.120.10.30">
    <property type="entry name" value="TolB, C-terminal domain"/>
    <property type="match status" value="1"/>
</dbReference>
<gene>
    <name evidence="2" type="ORF">GCM10023196_055640</name>
</gene>
<keyword evidence="1" id="KW-0812">Transmembrane</keyword>
<evidence type="ECO:0000313" key="2">
    <source>
        <dbReference type="EMBL" id="GAA4630405.1"/>
    </source>
</evidence>
<dbReference type="SUPFAM" id="SSF69304">
    <property type="entry name" value="Tricorn protease N-terminal domain"/>
    <property type="match status" value="1"/>
</dbReference>
<keyword evidence="1" id="KW-1133">Transmembrane helix</keyword>
<dbReference type="InterPro" id="IPR011042">
    <property type="entry name" value="6-blade_b-propeller_TolB-like"/>
</dbReference>
<sequence>MTRLHEALHDLAEEAPQTDLAGRVVTRARRRRRVRLLTAPVVAVGAATVVAAASLLGGPGRDTGPAVAPGERVLNAGALPKPLPGHQIEPVKYAYLDWCGTQRGARTGGCTQWRVVSRSGEQWLVADSLGSSPSTPGGSAPLEISADGRLIAYYRPSDEHIVVRDLLSGRVTVVGRRVSQRDAPALMFSGDGRRLAISFNTVGPVHALLADTATGEVHELPGGWVIGLGKDASTVTLAEDDGKRTTLVLAGPDGSLRRRVPLSPKLHFEALGNALASDGHTLLALPGPEKKGLSDPTPLDTVVLVDVRTGKEIGRRHFRLPEETSRLAYVVGWAGETKILLTASAIVPRRKEIMSDRAYVADLNTGRTQTFGTISLWASETDTTFGDFGS</sequence>
<evidence type="ECO:0000313" key="3">
    <source>
        <dbReference type="Proteomes" id="UP001501442"/>
    </source>
</evidence>
<dbReference type="Proteomes" id="UP001501442">
    <property type="component" value="Unassembled WGS sequence"/>
</dbReference>
<organism evidence="2 3">
    <name type="scientific">Actinoallomurus vinaceus</name>
    <dbReference type="NCBI Taxonomy" id="1080074"/>
    <lineage>
        <taxon>Bacteria</taxon>
        <taxon>Bacillati</taxon>
        <taxon>Actinomycetota</taxon>
        <taxon>Actinomycetes</taxon>
        <taxon>Streptosporangiales</taxon>
        <taxon>Thermomonosporaceae</taxon>
        <taxon>Actinoallomurus</taxon>
    </lineage>
</organism>
<keyword evidence="1" id="KW-0472">Membrane</keyword>
<evidence type="ECO:0000256" key="1">
    <source>
        <dbReference type="SAM" id="Phobius"/>
    </source>
</evidence>
<feature type="transmembrane region" description="Helical" evidence="1">
    <location>
        <begin position="36"/>
        <end position="56"/>
    </location>
</feature>
<dbReference type="RefSeq" id="WP_345434020.1">
    <property type="nucleotide sequence ID" value="NZ_BAABHK010000008.1"/>
</dbReference>
<name>A0ABP8UJA4_9ACTN</name>
<protein>
    <recommendedName>
        <fullName evidence="4">Lipoprotein LpqB beta-propeller domain-containing protein</fullName>
    </recommendedName>
</protein>
<keyword evidence="3" id="KW-1185">Reference proteome</keyword>